<gene>
    <name evidence="1" type="ORF">JOB18_014959</name>
</gene>
<accession>A0AAV6SQS4</accession>
<reference evidence="1 2" key="1">
    <citation type="journal article" date="2021" name="Sci. Rep.">
        <title>Chromosome anchoring in Senegalese sole (Solea senegalensis) reveals sex-associated markers and genome rearrangements in flatfish.</title>
        <authorList>
            <person name="Guerrero-Cozar I."/>
            <person name="Gomez-Garrido J."/>
            <person name="Berbel C."/>
            <person name="Martinez-Blanch J.F."/>
            <person name="Alioto T."/>
            <person name="Claros M.G."/>
            <person name="Gagnaire P.A."/>
            <person name="Manchado M."/>
        </authorList>
    </citation>
    <scope>NUCLEOTIDE SEQUENCE [LARGE SCALE GENOMIC DNA]</scope>
    <source>
        <strain evidence="1">Sse05_10M</strain>
    </source>
</reference>
<dbReference type="Proteomes" id="UP000693946">
    <property type="component" value="Linkage Group LG11"/>
</dbReference>
<organism evidence="1 2">
    <name type="scientific">Solea senegalensis</name>
    <name type="common">Senegalese sole</name>
    <dbReference type="NCBI Taxonomy" id="28829"/>
    <lineage>
        <taxon>Eukaryota</taxon>
        <taxon>Metazoa</taxon>
        <taxon>Chordata</taxon>
        <taxon>Craniata</taxon>
        <taxon>Vertebrata</taxon>
        <taxon>Euteleostomi</taxon>
        <taxon>Actinopterygii</taxon>
        <taxon>Neopterygii</taxon>
        <taxon>Teleostei</taxon>
        <taxon>Neoteleostei</taxon>
        <taxon>Acanthomorphata</taxon>
        <taxon>Carangaria</taxon>
        <taxon>Pleuronectiformes</taxon>
        <taxon>Pleuronectoidei</taxon>
        <taxon>Soleidae</taxon>
        <taxon>Solea</taxon>
    </lineage>
</organism>
<keyword evidence="2" id="KW-1185">Reference proteome</keyword>
<dbReference type="AlphaFoldDB" id="A0AAV6SQS4"/>
<dbReference type="EMBL" id="JAGKHQ010000003">
    <property type="protein sequence ID" value="KAG7519726.1"/>
    <property type="molecule type" value="Genomic_DNA"/>
</dbReference>
<evidence type="ECO:0000313" key="2">
    <source>
        <dbReference type="Proteomes" id="UP000693946"/>
    </source>
</evidence>
<proteinExistence type="predicted"/>
<sequence>MRIQWQDHSPDTVVLSRSITPSWRRLKMGRQGMGSPLTGNPVKMAVEGRSVRPGKVTFVRGKGPEVPGQLLCCTVGVVSFNNFTAGAAVVSWNTLWSRQL</sequence>
<name>A0AAV6SQS4_SOLSE</name>
<protein>
    <submittedName>
        <fullName evidence="1">Uncharacterized protein</fullName>
    </submittedName>
</protein>
<evidence type="ECO:0000313" key="1">
    <source>
        <dbReference type="EMBL" id="KAG7519726.1"/>
    </source>
</evidence>
<comment type="caution">
    <text evidence="1">The sequence shown here is derived from an EMBL/GenBank/DDBJ whole genome shotgun (WGS) entry which is preliminary data.</text>
</comment>